<dbReference type="EMBL" id="CM002870">
    <property type="protein sequence ID" value="KFK41202.1"/>
    <property type="molecule type" value="Genomic_DNA"/>
</dbReference>
<evidence type="ECO:0000256" key="1">
    <source>
        <dbReference type="SAM" id="MobiDB-lite"/>
    </source>
</evidence>
<name>A0A087HGF0_ARAAL</name>
<dbReference type="OrthoDB" id="1097910at2759"/>
<feature type="region of interest" description="Disordered" evidence="1">
    <location>
        <begin position="201"/>
        <end position="235"/>
    </location>
</feature>
<gene>
    <name evidence="2" type="ordered locus">AALP_Aa2g098700</name>
</gene>
<evidence type="ECO:0000313" key="2">
    <source>
        <dbReference type="EMBL" id="KFK41202.1"/>
    </source>
</evidence>
<dbReference type="eggNOG" id="KOG0017">
    <property type="taxonomic scope" value="Eukaryota"/>
</dbReference>
<protein>
    <recommendedName>
        <fullName evidence="4">Retrotransposon Copia-like N-terminal domain-containing protein</fullName>
    </recommendedName>
</protein>
<dbReference type="PANTHER" id="PTHR47481">
    <property type="match status" value="1"/>
</dbReference>
<dbReference type="AlphaFoldDB" id="A0A087HGF0"/>
<proteinExistence type="predicted"/>
<accession>A0A087HGF0</accession>
<evidence type="ECO:0000313" key="3">
    <source>
        <dbReference type="Proteomes" id="UP000029120"/>
    </source>
</evidence>
<dbReference type="OMA" id="NNIFRGR"/>
<reference evidence="3" key="1">
    <citation type="journal article" date="2015" name="Nat. Plants">
        <title>Genome expansion of Arabis alpina linked with retrotransposition and reduced symmetric DNA methylation.</title>
        <authorList>
            <person name="Willing E.M."/>
            <person name="Rawat V."/>
            <person name="Mandakova T."/>
            <person name="Maumus F."/>
            <person name="James G.V."/>
            <person name="Nordstroem K.J."/>
            <person name="Becker C."/>
            <person name="Warthmann N."/>
            <person name="Chica C."/>
            <person name="Szarzynska B."/>
            <person name="Zytnicki M."/>
            <person name="Albani M.C."/>
            <person name="Kiefer C."/>
            <person name="Bergonzi S."/>
            <person name="Castaings L."/>
            <person name="Mateos J.L."/>
            <person name="Berns M.C."/>
            <person name="Bujdoso N."/>
            <person name="Piofczyk T."/>
            <person name="de Lorenzo L."/>
            <person name="Barrero-Sicilia C."/>
            <person name="Mateos I."/>
            <person name="Piednoel M."/>
            <person name="Hagmann J."/>
            <person name="Chen-Min-Tao R."/>
            <person name="Iglesias-Fernandez R."/>
            <person name="Schuster S.C."/>
            <person name="Alonso-Blanco C."/>
            <person name="Roudier F."/>
            <person name="Carbonero P."/>
            <person name="Paz-Ares J."/>
            <person name="Davis S.J."/>
            <person name="Pecinka A."/>
            <person name="Quesneville H."/>
            <person name="Colot V."/>
            <person name="Lysak M.A."/>
            <person name="Weigel D."/>
            <person name="Coupland G."/>
            <person name="Schneeberger K."/>
        </authorList>
    </citation>
    <scope>NUCLEOTIDE SEQUENCE [LARGE SCALE GENOMIC DNA]</scope>
    <source>
        <strain evidence="3">cv. Pajares</strain>
    </source>
</reference>
<feature type="compositionally biased region" description="Low complexity" evidence="1">
    <location>
        <begin position="217"/>
        <end position="230"/>
    </location>
</feature>
<dbReference type="Proteomes" id="UP000029120">
    <property type="component" value="Chromosome 2"/>
</dbReference>
<evidence type="ECO:0008006" key="4">
    <source>
        <dbReference type="Google" id="ProtNLM"/>
    </source>
</evidence>
<dbReference type="Gramene" id="KFK41202">
    <property type="protein sequence ID" value="KFK41202"/>
    <property type="gene ID" value="AALP_AA2G098700"/>
</dbReference>
<dbReference type="PANTHER" id="PTHR47481:SF41">
    <property type="entry name" value="COPIA-LIKE POLYPROTEIN_RETROTRANSPOSON"/>
    <property type="match status" value="1"/>
</dbReference>
<keyword evidence="3" id="KW-1185">Reference proteome</keyword>
<organism evidence="2 3">
    <name type="scientific">Arabis alpina</name>
    <name type="common">Alpine rock-cress</name>
    <dbReference type="NCBI Taxonomy" id="50452"/>
    <lineage>
        <taxon>Eukaryota</taxon>
        <taxon>Viridiplantae</taxon>
        <taxon>Streptophyta</taxon>
        <taxon>Embryophyta</taxon>
        <taxon>Tracheophyta</taxon>
        <taxon>Spermatophyta</taxon>
        <taxon>Magnoliopsida</taxon>
        <taxon>eudicotyledons</taxon>
        <taxon>Gunneridae</taxon>
        <taxon>Pentapetalae</taxon>
        <taxon>rosids</taxon>
        <taxon>malvids</taxon>
        <taxon>Brassicales</taxon>
        <taxon>Brassicaceae</taxon>
        <taxon>Arabideae</taxon>
        <taxon>Arabis</taxon>
    </lineage>
</organism>
<dbReference type="Pfam" id="PF14223">
    <property type="entry name" value="Retrotran_gag_2"/>
    <property type="match status" value="1"/>
</dbReference>
<sequence length="282" mass="31432">MAAAAPPAIERAFGVTNIKSHIPLILDQDDHNYDAWRKLFLTHCLTFDVLGHIDGSSTPTGPEDTAWNKRDGLVKLWLYGTLAQPLFKRAFQTGGTSRDIWLCIENLFRNNKEARAIQLDNELRTTEIGDLSVEDYCQKLKSLSDLLANIDAPVRDRTLVMYMLNGLNERFDNIINVIQHREPFPTFDIARSMLEREESRLKRSHKLKPAAAHSDHASSSTALTVTSSPSKSGPPSYCPNYTRAFATMQLSDPSATNWFMDTGATTHLASSPGSSLPENTPQ</sequence>